<feature type="compositionally biased region" description="Basic and acidic residues" evidence="1">
    <location>
        <begin position="158"/>
        <end position="177"/>
    </location>
</feature>
<dbReference type="Ensembl" id="ENSACLT00000051408.1">
    <property type="protein sequence ID" value="ENSACLP00000047391.1"/>
    <property type="gene ID" value="ENSACLG00000017918.2"/>
</dbReference>
<accession>A0AAX7SYX9</accession>
<dbReference type="InterPro" id="IPR054095">
    <property type="entry name" value="Androglobin_V"/>
</dbReference>
<evidence type="ECO:0000256" key="1">
    <source>
        <dbReference type="SAM" id="MobiDB-lite"/>
    </source>
</evidence>
<feature type="region of interest" description="Disordered" evidence="1">
    <location>
        <begin position="141"/>
        <end position="185"/>
    </location>
</feature>
<feature type="compositionally biased region" description="Polar residues" evidence="1">
    <location>
        <begin position="67"/>
        <end position="78"/>
    </location>
</feature>
<evidence type="ECO:0000259" key="2">
    <source>
        <dbReference type="Pfam" id="PF22070"/>
    </source>
</evidence>
<feature type="domain" description="Androglobin" evidence="2">
    <location>
        <begin position="101"/>
        <end position="174"/>
    </location>
</feature>
<feature type="compositionally biased region" description="Polar residues" evidence="1">
    <location>
        <begin position="270"/>
        <end position="284"/>
    </location>
</feature>
<proteinExistence type="predicted"/>
<feature type="domain" description="Androglobin" evidence="2">
    <location>
        <begin position="7"/>
        <end position="60"/>
    </location>
</feature>
<dbReference type="GeneTree" id="ENSGT00390000014904"/>
<feature type="compositionally biased region" description="Polar residues" evidence="1">
    <location>
        <begin position="88"/>
        <end position="97"/>
    </location>
</feature>
<evidence type="ECO:0000313" key="4">
    <source>
        <dbReference type="Proteomes" id="UP000265100"/>
    </source>
</evidence>
<feature type="region of interest" description="Disordered" evidence="1">
    <location>
        <begin position="253"/>
        <end position="285"/>
    </location>
</feature>
<dbReference type="Pfam" id="PF22070">
    <property type="entry name" value="Androglobin_V"/>
    <property type="match status" value="2"/>
</dbReference>
<organism evidence="3 4">
    <name type="scientific">Astatotilapia calliptera</name>
    <name type="common">Eastern happy</name>
    <name type="synonym">Chromis callipterus</name>
    <dbReference type="NCBI Taxonomy" id="8154"/>
    <lineage>
        <taxon>Eukaryota</taxon>
        <taxon>Metazoa</taxon>
        <taxon>Chordata</taxon>
        <taxon>Craniata</taxon>
        <taxon>Vertebrata</taxon>
        <taxon>Euteleostomi</taxon>
        <taxon>Actinopterygii</taxon>
        <taxon>Neopterygii</taxon>
        <taxon>Teleostei</taxon>
        <taxon>Neoteleostei</taxon>
        <taxon>Acanthomorphata</taxon>
        <taxon>Ovalentaria</taxon>
        <taxon>Cichlomorphae</taxon>
        <taxon>Cichliformes</taxon>
        <taxon>Cichlidae</taxon>
        <taxon>African cichlids</taxon>
        <taxon>Pseudocrenilabrinae</taxon>
        <taxon>Haplochromini</taxon>
        <taxon>Astatotilapia</taxon>
    </lineage>
</organism>
<reference evidence="3" key="3">
    <citation type="submission" date="2025-08" db="UniProtKB">
        <authorList>
            <consortium name="Ensembl"/>
        </authorList>
    </citation>
    <scope>IDENTIFICATION</scope>
</reference>
<reference evidence="3 4" key="1">
    <citation type="submission" date="2018-05" db="EMBL/GenBank/DDBJ databases">
        <authorList>
            <person name="Datahose"/>
        </authorList>
    </citation>
    <scope>NUCLEOTIDE SEQUENCE</scope>
</reference>
<reference evidence="4" key="2">
    <citation type="submission" date="2023-03" db="EMBL/GenBank/DDBJ databases">
        <authorList>
            <consortium name="Wellcome Sanger Institute Data Sharing"/>
        </authorList>
    </citation>
    <scope>NUCLEOTIDE SEQUENCE [LARGE SCALE GENOMIC DNA]</scope>
</reference>
<protein>
    <submittedName>
        <fullName evidence="3">Androglobin</fullName>
    </submittedName>
</protein>
<keyword evidence="4" id="KW-1185">Reference proteome</keyword>
<dbReference type="InterPro" id="IPR053033">
    <property type="entry name" value="Androglobin-like"/>
</dbReference>
<dbReference type="AlphaFoldDB" id="A0AAX7SYX9"/>
<feature type="region of interest" description="Disordered" evidence="1">
    <location>
        <begin position="63"/>
        <end position="97"/>
    </location>
</feature>
<dbReference type="Proteomes" id="UP000265100">
    <property type="component" value="Chromosome 15"/>
</dbReference>
<dbReference type="PANTHER" id="PTHR46298:SF1">
    <property type="entry name" value="ANDROGLOBIN"/>
    <property type="match status" value="1"/>
</dbReference>
<sequence>MTQERRVHVTTDTVATVQLQTSHPDVLIRLSILDHEKQVASKTGKGHVVIPVFFFLVNKDTEENKQEQSPSENTFQQNEGEDSAVKKSISSSDQYQPPTETMVHKYVVQAEVLYKTWNLSESQLAFACSVKDLENNETRVNKLEDVKRSSTTSTPNRDGLKSDATKTQRKTKGDKGKPAVANETSLDLTKPNWMLRVVTDNSKAKGIDVKRDTERIDQIKTIKKAWEMAEPGRSAKAFQSRLHFLKQVQQKECGDAATEENNDASRPGQDISQSASNQKLTDTPCSFPHMDYSHFTRHQKDSPVVMDSYIEEAQQRERTEKIQTYRLVREHVLECRKQEAFKRKELMKCQLEMYQNMQVRDREGEECNETERNEPLWLSKLKGVSCLSL</sequence>
<dbReference type="PANTHER" id="PTHR46298">
    <property type="entry name" value="ANDROGLOBIN"/>
    <property type="match status" value="1"/>
</dbReference>
<evidence type="ECO:0000313" key="3">
    <source>
        <dbReference type="Ensembl" id="ENSACLP00000047391.1"/>
    </source>
</evidence>
<name>A0AAX7SYX9_ASTCA</name>
<reference evidence="3" key="4">
    <citation type="submission" date="2025-09" db="UniProtKB">
        <authorList>
            <consortium name="Ensembl"/>
        </authorList>
    </citation>
    <scope>IDENTIFICATION</scope>
</reference>